<evidence type="ECO:0000256" key="1">
    <source>
        <dbReference type="SAM" id="MobiDB-lite"/>
    </source>
</evidence>
<organism evidence="2 3">
    <name type="scientific">Vagococcus fluvialis bH819</name>
    <dbReference type="NCBI Taxonomy" id="1255619"/>
    <lineage>
        <taxon>Bacteria</taxon>
        <taxon>Bacillati</taxon>
        <taxon>Bacillota</taxon>
        <taxon>Bacilli</taxon>
        <taxon>Lactobacillales</taxon>
        <taxon>Enterococcaceae</taxon>
        <taxon>Vagococcus</taxon>
    </lineage>
</organism>
<proteinExistence type="predicted"/>
<gene>
    <name evidence="2" type="ORF">FM121_07215</name>
</gene>
<dbReference type="OrthoDB" id="2193439at2"/>
<feature type="region of interest" description="Disordered" evidence="1">
    <location>
        <begin position="121"/>
        <end position="166"/>
    </location>
</feature>
<accession>A0A1X6WNI2</accession>
<feature type="compositionally biased region" description="Polar residues" evidence="1">
    <location>
        <begin position="121"/>
        <end position="143"/>
    </location>
</feature>
<dbReference type="Proteomes" id="UP000195918">
    <property type="component" value="Unassembled WGS sequence"/>
</dbReference>
<evidence type="ECO:0000313" key="2">
    <source>
        <dbReference type="EMBL" id="SLM85874.1"/>
    </source>
</evidence>
<sequence length="269" mass="31112">MLNLSDKREHFRFPAYDDEVGVKLEKKRNREFLKDILDDGFIYNEPISFPNNSSRKKTKNNIAIDPVEIIDAPDYFGKEAVLETEKISAEPKVSKTAFHEKKVKLDKKTVSIEKKNTYMASNSQNYKSPQSSFSNNLFETDNYGNAKHKKADKGRSQFESSYDLPGEKSKTIFKPKHIPASLIEDKGSEDRPKHNRELIVDELRKVSTNNLMMMEEQIVLDPVYGESFNDNSIKEVEMVDNKKNQRLEKTLSGIIEEESSMKLDSYYFD</sequence>
<dbReference type="EMBL" id="FWFD01000009">
    <property type="protein sequence ID" value="SLM85874.1"/>
    <property type="molecule type" value="Genomic_DNA"/>
</dbReference>
<dbReference type="AlphaFoldDB" id="A0A1X6WNI2"/>
<name>A0A1X6WNI2_9ENTE</name>
<protein>
    <submittedName>
        <fullName evidence="2">Uncharacterized protein</fullName>
    </submittedName>
</protein>
<dbReference type="RefSeq" id="WP_086951506.1">
    <property type="nucleotide sequence ID" value="NZ_FWFD01000009.1"/>
</dbReference>
<keyword evidence="3" id="KW-1185">Reference proteome</keyword>
<evidence type="ECO:0000313" key="3">
    <source>
        <dbReference type="Proteomes" id="UP000195918"/>
    </source>
</evidence>
<reference evidence="3" key="1">
    <citation type="submission" date="2017-02" db="EMBL/GenBank/DDBJ databases">
        <authorList>
            <person name="Dridi B."/>
        </authorList>
    </citation>
    <scope>NUCLEOTIDE SEQUENCE [LARGE SCALE GENOMIC DNA]</scope>
    <source>
        <strain evidence="3">bH819</strain>
    </source>
</reference>